<dbReference type="CDD" id="cd03784">
    <property type="entry name" value="GT1_Gtf-like"/>
    <property type="match status" value="1"/>
</dbReference>
<evidence type="ECO:0000256" key="2">
    <source>
        <dbReference type="ARBA" id="ARBA00022679"/>
    </source>
</evidence>
<dbReference type="PANTHER" id="PTHR11926">
    <property type="entry name" value="GLUCOSYL/GLUCURONOSYL TRANSFERASES"/>
    <property type="match status" value="1"/>
</dbReference>
<reference evidence="3" key="1">
    <citation type="submission" date="2018-02" db="EMBL/GenBank/DDBJ databases">
        <authorList>
            <person name="Cohen D.B."/>
            <person name="Kent A.D."/>
        </authorList>
    </citation>
    <scope>NUCLEOTIDE SEQUENCE</scope>
</reference>
<gene>
    <name evidence="3" type="ORF">FSB_LOCUS38402</name>
</gene>
<dbReference type="PANTHER" id="PTHR11926:SF1412">
    <property type="entry name" value="UDP-GLYCOSYLTRANSFERASE 83A1-LIKE"/>
    <property type="match status" value="1"/>
</dbReference>
<proteinExistence type="inferred from homology"/>
<dbReference type="AlphaFoldDB" id="A0A2N9HFR7"/>
<dbReference type="FunFam" id="3.40.50.2000:FF:000108">
    <property type="entry name" value="UDP-glycosyltransferase 83A1"/>
    <property type="match status" value="1"/>
</dbReference>
<dbReference type="FunFam" id="3.40.50.2000:FF:000056">
    <property type="entry name" value="Glycosyltransferase"/>
    <property type="match status" value="1"/>
</dbReference>
<comment type="similarity">
    <text evidence="1">Belongs to the UDP-glycosyltransferase family.</text>
</comment>
<dbReference type="InterPro" id="IPR002213">
    <property type="entry name" value="UDP_glucos_trans"/>
</dbReference>
<evidence type="ECO:0000256" key="1">
    <source>
        <dbReference type="ARBA" id="ARBA00009995"/>
    </source>
</evidence>
<accession>A0A2N9HFR7</accession>
<evidence type="ECO:0000313" key="3">
    <source>
        <dbReference type="EMBL" id="SPD10520.1"/>
    </source>
</evidence>
<keyword evidence="2" id="KW-0808">Transferase</keyword>
<dbReference type="Pfam" id="PF00201">
    <property type="entry name" value="UDPGT"/>
    <property type="match status" value="1"/>
</dbReference>
<name>A0A2N9HFR7_FAGSY</name>
<sequence>MGGANAHVLLVSYPAQGHVAPIMKLSQRLVHHEVKVTFVITEATHARMKNALPELGHEKQHLMRLVSVPDGLESEEDRKDERKLAESVAKVMPGHVEDLIKKANQLGGDDDDQITCVIADAILMWALGIAEKMGLKRAMFWTTGPGVLASSLYIQKFIEEGVVDTNGTPRKNEKVQLSPNLPALSTADFFWNCPQNLDDQKIMFNYAIAIQQKIKVSNWLLCNWFHELDPSAPDFIPNMLPIGPLLANDRPVGNLYREDLTCLSWLNKQPAGSVIYVAFGSTSLVSISQHQFDELALGLELIGRPFLWVNKSDLITKGINSKFPDGLGKIVQWAPQEKVLAHPSVACFLTHCGWNSTMEGLSSGVPFLCWPHFGDQLYVQSCICDVWKVGLPLKPDDNGIIARDEFKSKIDELLSDDGIRANSLKLKNMAIESVRKGGSSSKNLEDFIEQIKH</sequence>
<dbReference type="GO" id="GO:0080044">
    <property type="term" value="F:quercetin 7-O-glucosyltransferase activity"/>
    <property type="evidence" value="ECO:0007669"/>
    <property type="project" value="TreeGrafter"/>
</dbReference>
<organism evidence="3">
    <name type="scientific">Fagus sylvatica</name>
    <name type="common">Beechnut</name>
    <dbReference type="NCBI Taxonomy" id="28930"/>
    <lineage>
        <taxon>Eukaryota</taxon>
        <taxon>Viridiplantae</taxon>
        <taxon>Streptophyta</taxon>
        <taxon>Embryophyta</taxon>
        <taxon>Tracheophyta</taxon>
        <taxon>Spermatophyta</taxon>
        <taxon>Magnoliopsida</taxon>
        <taxon>eudicotyledons</taxon>
        <taxon>Gunneridae</taxon>
        <taxon>Pentapetalae</taxon>
        <taxon>rosids</taxon>
        <taxon>fabids</taxon>
        <taxon>Fagales</taxon>
        <taxon>Fagaceae</taxon>
        <taxon>Fagus</taxon>
    </lineage>
</organism>
<protein>
    <recommendedName>
        <fullName evidence="4">Glycosyltransferase</fullName>
    </recommendedName>
</protein>
<evidence type="ECO:0008006" key="4">
    <source>
        <dbReference type="Google" id="ProtNLM"/>
    </source>
</evidence>
<dbReference type="Gene3D" id="3.40.50.2000">
    <property type="entry name" value="Glycogen Phosphorylase B"/>
    <property type="match status" value="2"/>
</dbReference>
<dbReference type="SUPFAM" id="SSF53756">
    <property type="entry name" value="UDP-Glycosyltransferase/glycogen phosphorylase"/>
    <property type="match status" value="1"/>
</dbReference>
<dbReference type="GO" id="GO:0080043">
    <property type="term" value="F:quercetin 3-O-glucosyltransferase activity"/>
    <property type="evidence" value="ECO:0007669"/>
    <property type="project" value="TreeGrafter"/>
</dbReference>
<dbReference type="EMBL" id="OIVN01003335">
    <property type="protein sequence ID" value="SPD10520.1"/>
    <property type="molecule type" value="Genomic_DNA"/>
</dbReference>